<feature type="region of interest" description="Disordered" evidence="2">
    <location>
        <begin position="50"/>
        <end position="110"/>
    </location>
</feature>
<protein>
    <submittedName>
        <fullName evidence="3">Uncharacterized protein</fullName>
    </submittedName>
</protein>
<keyword evidence="1" id="KW-0175">Coiled coil</keyword>
<dbReference type="Gramene" id="TVU23794">
    <property type="protein sequence ID" value="TVU23794"/>
    <property type="gene ID" value="EJB05_26176"/>
</dbReference>
<feature type="non-terminal residue" evidence="3">
    <location>
        <position position="1"/>
    </location>
</feature>
<evidence type="ECO:0000256" key="2">
    <source>
        <dbReference type="SAM" id="MobiDB-lite"/>
    </source>
</evidence>
<dbReference type="AlphaFoldDB" id="A0A5J9UK03"/>
<evidence type="ECO:0000256" key="1">
    <source>
        <dbReference type="SAM" id="Coils"/>
    </source>
</evidence>
<feature type="compositionally biased region" description="Basic and acidic residues" evidence="2">
    <location>
        <begin position="208"/>
        <end position="218"/>
    </location>
</feature>
<evidence type="ECO:0000313" key="4">
    <source>
        <dbReference type="Proteomes" id="UP000324897"/>
    </source>
</evidence>
<sequence length="599" mass="65689">MPSDSCHILQERIALFRSNGPSKPVYAVIPPPKKRAGDILNFMSVDKDIDAAIPSEDEGEDTRVPQPDAGADAPTPSPPAGPPPCKKMKKDLRRPSAVHMNTDAREAGSSEGVVVCPILDISSIERAPETNPSEAIPERTMELEEGAVEDLGGGFDDSILEGRPPTPPREASPTKLSTPPAANLPEAEEHNEDANKAEAEVDAGAPETSHEGPEEHILTTDTDNNSAEPEKAAETEENILQPITPPPATNKEERQDTEGESPQQLSKECLEADHRVLEKEAIVASAEAGIIPPITSLESESREPESFSSHTQDSSELQKLLSDWGEDTRRQKEIESINQTTFYHHYGGLLEMEKNLAAKEKMLLDLKPHLDKQLAMEKQIVALQAESREKDAQIQKLQSAAASSSDHERLKSRIRTLEDQYAKASQSLTERDEQLKNCQTALEVAQKQIEGHTTKEEQFYQELSKTVDAETAATKVAREKTQSLTAALEQISNLRTNLLELELSAYEVIDYVYPSVELKDKKSAAELLEMMPAVLKDHCQFVAKMVSGAVFAKAKSHYPGLEESRLLTGYACERPEALALIEEVKGTAIKLVADLNVDP</sequence>
<evidence type="ECO:0000313" key="3">
    <source>
        <dbReference type="EMBL" id="TVU23794.1"/>
    </source>
</evidence>
<reference evidence="3 4" key="1">
    <citation type="journal article" date="2019" name="Sci. Rep.">
        <title>A high-quality genome of Eragrostis curvula grass provides insights into Poaceae evolution and supports new strategies to enhance forage quality.</title>
        <authorList>
            <person name="Carballo J."/>
            <person name="Santos B.A.C.M."/>
            <person name="Zappacosta D."/>
            <person name="Garbus I."/>
            <person name="Selva J.P."/>
            <person name="Gallo C.A."/>
            <person name="Diaz A."/>
            <person name="Albertini E."/>
            <person name="Caccamo M."/>
            <person name="Echenique V."/>
        </authorList>
    </citation>
    <scope>NUCLEOTIDE SEQUENCE [LARGE SCALE GENOMIC DNA]</scope>
    <source>
        <strain evidence="4">cv. Victoria</strain>
        <tissue evidence="3">Leaf</tissue>
    </source>
</reference>
<feature type="compositionally biased region" description="Pro residues" evidence="2">
    <location>
        <begin position="75"/>
        <end position="85"/>
    </location>
</feature>
<dbReference type="Proteomes" id="UP000324897">
    <property type="component" value="Chromosome 2"/>
</dbReference>
<name>A0A5J9UK03_9POAL</name>
<proteinExistence type="predicted"/>
<gene>
    <name evidence="3" type="ORF">EJB05_26176</name>
</gene>
<accession>A0A5J9UK03</accession>
<organism evidence="3 4">
    <name type="scientific">Eragrostis curvula</name>
    <name type="common">weeping love grass</name>
    <dbReference type="NCBI Taxonomy" id="38414"/>
    <lineage>
        <taxon>Eukaryota</taxon>
        <taxon>Viridiplantae</taxon>
        <taxon>Streptophyta</taxon>
        <taxon>Embryophyta</taxon>
        <taxon>Tracheophyta</taxon>
        <taxon>Spermatophyta</taxon>
        <taxon>Magnoliopsida</taxon>
        <taxon>Liliopsida</taxon>
        <taxon>Poales</taxon>
        <taxon>Poaceae</taxon>
        <taxon>PACMAD clade</taxon>
        <taxon>Chloridoideae</taxon>
        <taxon>Eragrostideae</taxon>
        <taxon>Eragrostidinae</taxon>
        <taxon>Eragrostis</taxon>
    </lineage>
</organism>
<comment type="caution">
    <text evidence="3">The sequence shown here is derived from an EMBL/GenBank/DDBJ whole genome shotgun (WGS) entry which is preliminary data.</text>
</comment>
<dbReference type="EMBL" id="RWGY01000013">
    <property type="protein sequence ID" value="TVU23794.1"/>
    <property type="molecule type" value="Genomic_DNA"/>
</dbReference>
<feature type="region of interest" description="Disordered" evidence="2">
    <location>
        <begin position="122"/>
        <end position="265"/>
    </location>
</feature>
<feature type="region of interest" description="Disordered" evidence="2">
    <location>
        <begin position="294"/>
        <end position="317"/>
    </location>
</feature>
<keyword evidence="4" id="KW-1185">Reference proteome</keyword>
<feature type="coiled-coil region" evidence="1">
    <location>
        <begin position="380"/>
        <end position="455"/>
    </location>
</feature>